<accession>A0A2P2D9B6</accession>
<dbReference type="Proteomes" id="UP000245206">
    <property type="component" value="Unassembled WGS sequence"/>
</dbReference>
<dbReference type="InterPro" id="IPR011990">
    <property type="entry name" value="TPR-like_helical_dom_sf"/>
</dbReference>
<dbReference type="PROSITE" id="PS50005">
    <property type="entry name" value="TPR"/>
    <property type="match status" value="1"/>
</dbReference>
<sequence length="428" mass="48165">MRVLPVWFLFLIFTIQCTSLAKRQDYEDSLRSYKKASIDNALTTLPRNERKGFIAILEKAHLSFLSGGKEFRDLESLAEASKERLRFSASRTLKSFFYMESEDGYYASEAEIIYLHILLGLYYSRVEQYENAKIQARYAGNLLSGEWSAEGQFDDPTLRLLLATLWLSTGAREEAMVDFRRATQMKPQSSSIRSFANEMVPIDGEFIFVFGGPGAEPEMDPSANLNFIRGLRNLKFTTSGKQSSLLLVDKSKSIQLSLEKGTLGWYERHLIRDNEIAELVQDSKYFQLMSATAIKEGTKGTLKITGSILAGATIIALGAGMVYVGSEVSSGDVVAFGLITMVAGFQLGREWIGRSIHQTKENIKEDLDVSNEYRYVRFFPEYVWIGKSKTKLNEPILTSNQGPVTYHLTPAMGKIKVRFGFVPDVQNP</sequence>
<keyword evidence="3" id="KW-1185">Reference proteome</keyword>
<evidence type="ECO:0000256" key="1">
    <source>
        <dbReference type="PROSITE-ProRule" id="PRU00339"/>
    </source>
</evidence>
<comment type="caution">
    <text evidence="2">The sequence shown here is derived from an EMBL/GenBank/DDBJ whole genome shotgun (WGS) entry which is preliminary data.</text>
</comment>
<keyword evidence="1" id="KW-0802">TPR repeat</keyword>
<dbReference type="EMBL" id="BFAZ01000003">
    <property type="protein sequence ID" value="GBF41205.1"/>
    <property type="molecule type" value="Genomic_DNA"/>
</dbReference>
<dbReference type="InterPro" id="IPR019734">
    <property type="entry name" value="TPR_rpt"/>
</dbReference>
<feature type="repeat" description="TPR" evidence="1">
    <location>
        <begin position="156"/>
        <end position="189"/>
    </location>
</feature>
<gene>
    <name evidence="2" type="ORF">LPTSP2_04770</name>
</gene>
<evidence type="ECO:0000313" key="2">
    <source>
        <dbReference type="EMBL" id="GBF41205.1"/>
    </source>
</evidence>
<protein>
    <submittedName>
        <fullName evidence="2">Lipoprotein</fullName>
    </submittedName>
</protein>
<keyword evidence="2" id="KW-0449">Lipoprotein</keyword>
<dbReference type="OrthoDB" id="316520at2"/>
<proteinExistence type="predicted"/>
<name>A0A2P2D9B6_9LEPT</name>
<evidence type="ECO:0000313" key="3">
    <source>
        <dbReference type="Proteomes" id="UP000245206"/>
    </source>
</evidence>
<dbReference type="Gene3D" id="1.25.40.10">
    <property type="entry name" value="Tetratricopeptide repeat domain"/>
    <property type="match status" value="1"/>
</dbReference>
<organism evidence="2 3">
    <name type="scientific">Leptospira ellinghausenii</name>
    <dbReference type="NCBI Taxonomy" id="1917822"/>
    <lineage>
        <taxon>Bacteria</taxon>
        <taxon>Pseudomonadati</taxon>
        <taxon>Spirochaetota</taxon>
        <taxon>Spirochaetia</taxon>
        <taxon>Leptospirales</taxon>
        <taxon>Leptospiraceae</taxon>
        <taxon>Leptospira</taxon>
    </lineage>
</organism>
<reference evidence="3" key="1">
    <citation type="journal article" date="2019" name="Microbiol. Immunol.">
        <title>Molecular and phenotypic characterization of Leptospira johnsonii sp. nov., Leptospira ellinghausenii sp. nov. and Leptospira ryugenii sp. nov. isolated from soil and water in Japan.</title>
        <authorList>
            <person name="Masuzawa T."/>
            <person name="Saito M."/>
            <person name="Nakao R."/>
            <person name="Nikaido Y."/>
            <person name="Matsumoto M."/>
            <person name="Ogawa M."/>
            <person name="Yokoyama M."/>
            <person name="Hidaka Y."/>
            <person name="Tomita J."/>
            <person name="Sakakibara K."/>
            <person name="Suzuki K."/>
            <person name="Yasuda S."/>
            <person name="Sato H."/>
            <person name="Yamaguchi M."/>
            <person name="Yoshida S.I."/>
            <person name="Koizumi N."/>
            <person name="Kawamura Y."/>
        </authorList>
    </citation>
    <scope>NUCLEOTIDE SEQUENCE [LARGE SCALE GENOMIC DNA]</scope>
    <source>
        <strain evidence="3">E18</strain>
    </source>
</reference>
<dbReference type="SUPFAM" id="SSF48452">
    <property type="entry name" value="TPR-like"/>
    <property type="match status" value="1"/>
</dbReference>
<dbReference type="RefSeq" id="WP_108958453.1">
    <property type="nucleotide sequence ID" value="NZ_BFAZ01000003.1"/>
</dbReference>
<dbReference type="AlphaFoldDB" id="A0A2P2D9B6"/>